<sequence length="358" mass="38006">MSSIGPQLPPYLQKRKRTPDDDNAPNSPPRKTMRGANNEEITLEDDSSDDGYGPSTGPATKTAPQHSGPPPSSKQTTSSPKAPIGPSLPTGSAPKQPPIGPTPPPAPLDTVPPTNASDPSDSDSEDDYGPSLPTSASHASRLASSSLPTPSFSSGSGPRQPPPKRDDWMLAPPSAPSNYRERDPTKLKARKFATGRAATGNEAHAGGVSAIWTETPEEKARRLRDAVLGRGSAGGVDEAAATTAQKVMAVGAKGRVDSGRRTTADEDKIRSFTEQTRGRSLYDEHQMRKNKAKEGGGGRGGEGGKEEEEEEEEDDPSKRAFSWEKDMKSGGTISHTQRRQLLAKSADFGGRFDKGRYL</sequence>
<dbReference type="EMBL" id="JANBVN010000022">
    <property type="protein sequence ID" value="KAJ9161468.1"/>
    <property type="molecule type" value="Genomic_DNA"/>
</dbReference>
<evidence type="ECO:0000313" key="4">
    <source>
        <dbReference type="Proteomes" id="UP001174691"/>
    </source>
</evidence>
<dbReference type="PANTHER" id="PTHR46370">
    <property type="entry name" value="GPALPP MOTIFS-CONTAINING PROTEIN 1"/>
    <property type="match status" value="1"/>
</dbReference>
<feature type="compositionally biased region" description="Pro residues" evidence="1">
    <location>
        <begin position="95"/>
        <end position="107"/>
    </location>
</feature>
<organism evidence="3 4">
    <name type="scientific">Coniochaeta hoffmannii</name>
    <dbReference type="NCBI Taxonomy" id="91930"/>
    <lineage>
        <taxon>Eukaryota</taxon>
        <taxon>Fungi</taxon>
        <taxon>Dikarya</taxon>
        <taxon>Ascomycota</taxon>
        <taxon>Pezizomycotina</taxon>
        <taxon>Sordariomycetes</taxon>
        <taxon>Sordariomycetidae</taxon>
        <taxon>Coniochaetales</taxon>
        <taxon>Coniochaetaceae</taxon>
        <taxon>Coniochaeta</taxon>
    </lineage>
</organism>
<feature type="compositionally biased region" description="Low complexity" evidence="1">
    <location>
        <begin position="129"/>
        <end position="158"/>
    </location>
</feature>
<evidence type="ECO:0000256" key="1">
    <source>
        <dbReference type="SAM" id="MobiDB-lite"/>
    </source>
</evidence>
<dbReference type="Proteomes" id="UP001174691">
    <property type="component" value="Unassembled WGS sequence"/>
</dbReference>
<gene>
    <name evidence="3" type="ORF">NKR19_g2245</name>
</gene>
<proteinExistence type="predicted"/>
<evidence type="ECO:0000259" key="2">
    <source>
        <dbReference type="Pfam" id="PF12572"/>
    </source>
</evidence>
<evidence type="ECO:0000313" key="3">
    <source>
        <dbReference type="EMBL" id="KAJ9161468.1"/>
    </source>
</evidence>
<comment type="caution">
    <text evidence="3">The sequence shown here is derived from an EMBL/GenBank/DDBJ whole genome shotgun (WGS) entry which is preliminary data.</text>
</comment>
<dbReference type="Pfam" id="PF12572">
    <property type="entry name" value="DUF3752"/>
    <property type="match status" value="1"/>
</dbReference>
<accession>A0AA38SJ06</accession>
<feature type="compositionally biased region" description="Low complexity" evidence="1">
    <location>
        <begin position="73"/>
        <end position="82"/>
    </location>
</feature>
<keyword evidence="4" id="KW-1185">Reference proteome</keyword>
<feature type="compositionally biased region" description="Basic and acidic residues" evidence="1">
    <location>
        <begin position="254"/>
        <end position="296"/>
    </location>
</feature>
<dbReference type="InterPro" id="IPR046331">
    <property type="entry name" value="GPAM1-like"/>
</dbReference>
<feature type="compositionally biased region" description="Basic and acidic residues" evidence="1">
    <location>
        <begin position="316"/>
        <end position="328"/>
    </location>
</feature>
<protein>
    <recommendedName>
        <fullName evidence="2">DUF3752 domain-containing protein</fullName>
    </recommendedName>
</protein>
<feature type="domain" description="DUF3752" evidence="2">
    <location>
        <begin position="172"/>
        <end position="352"/>
    </location>
</feature>
<dbReference type="InterPro" id="IPR022226">
    <property type="entry name" value="DUF3752"/>
</dbReference>
<reference evidence="3" key="1">
    <citation type="submission" date="2022-07" db="EMBL/GenBank/DDBJ databases">
        <title>Fungi with potential for degradation of polypropylene.</title>
        <authorList>
            <person name="Gostincar C."/>
        </authorList>
    </citation>
    <scope>NUCLEOTIDE SEQUENCE</scope>
    <source>
        <strain evidence="3">EXF-13287</strain>
    </source>
</reference>
<feature type="compositionally biased region" description="Acidic residues" evidence="1">
    <location>
        <begin position="305"/>
        <end position="315"/>
    </location>
</feature>
<feature type="region of interest" description="Disordered" evidence="1">
    <location>
        <begin position="1"/>
        <end position="218"/>
    </location>
</feature>
<name>A0AA38SJ06_9PEZI</name>
<dbReference type="AlphaFoldDB" id="A0AA38SJ06"/>
<feature type="compositionally biased region" description="Low complexity" evidence="1">
    <location>
        <begin position="108"/>
        <end position="119"/>
    </location>
</feature>
<dbReference type="PANTHER" id="PTHR46370:SF1">
    <property type="entry name" value="GPALPP MOTIFS-CONTAINING PROTEIN 1"/>
    <property type="match status" value="1"/>
</dbReference>
<feature type="region of interest" description="Disordered" evidence="1">
    <location>
        <begin position="254"/>
        <end position="338"/>
    </location>
</feature>